<proteinExistence type="predicted"/>
<accession>B9Z880</accession>
<sequence length="335" mass="35069">MISPLSGKALGAAAVSGVRLLGEGGRLLLEASVLPAKAPSLSIGELVSARVAERLDNGQFAALIKNGLFTLNLPKGMQLNGEALTLRVASLSPKLTFALVEQAADSEVPNGSADVSLSPASRYLTDLLHSAKSAPTQAGLQLDASRQDPADVAAALKQGADKSGLFYESHVKAWVDGRLSLESLKDEPQARLGQSLDSAQTTPSPHGKAALAELGNLVQRQLDTLENHQLQLQGWAWPGQPLQLSIQQDETREREAGGAEAVAAWSTRLALELPVLGGLSARIRIVGGTVQLSFATEEAATEQLIRDHARRLEEGLGAAGLNLATLSVSHDEAAS</sequence>
<dbReference type="eggNOG" id="COG3144">
    <property type="taxonomic scope" value="Bacteria"/>
</dbReference>
<dbReference type="EMBL" id="ACIS01000012">
    <property type="protein sequence ID" value="EEG06983.1"/>
    <property type="molecule type" value="Genomic_DNA"/>
</dbReference>
<evidence type="ECO:0000313" key="2">
    <source>
        <dbReference type="EMBL" id="EEG06983.1"/>
    </source>
</evidence>
<evidence type="ECO:0000313" key="3">
    <source>
        <dbReference type="Proteomes" id="UP000003165"/>
    </source>
</evidence>
<name>B9Z880_9NEIS</name>
<organism evidence="2 3">
    <name type="scientific">Pseudogulbenkiania ferrooxidans 2002</name>
    <dbReference type="NCBI Taxonomy" id="279714"/>
    <lineage>
        <taxon>Bacteria</taxon>
        <taxon>Pseudomonadati</taxon>
        <taxon>Pseudomonadota</taxon>
        <taxon>Betaproteobacteria</taxon>
        <taxon>Neisseriales</taxon>
        <taxon>Chromobacteriaceae</taxon>
        <taxon>Pseudogulbenkiania</taxon>
    </lineage>
</organism>
<protein>
    <recommendedName>
        <fullName evidence="1">Flagellar hook-length control protein-like C-terminal domain-containing protein</fullName>
    </recommendedName>
</protein>
<dbReference type="InterPro" id="IPR021136">
    <property type="entry name" value="Flagellar_hook_control-like_C"/>
</dbReference>
<evidence type="ECO:0000259" key="1">
    <source>
        <dbReference type="Pfam" id="PF02120"/>
    </source>
</evidence>
<gene>
    <name evidence="2" type="ORF">FuraDRAFT_3566</name>
</gene>
<comment type="caution">
    <text evidence="2">The sequence shown here is derived from an EMBL/GenBank/DDBJ whole genome shotgun (WGS) entry which is preliminary data.</text>
</comment>
<dbReference type="Proteomes" id="UP000003165">
    <property type="component" value="Unassembled WGS sequence"/>
</dbReference>
<dbReference type="InterPro" id="IPR038610">
    <property type="entry name" value="FliK-like_C_sf"/>
</dbReference>
<keyword evidence="3" id="KW-1185">Reference proteome</keyword>
<dbReference type="Pfam" id="PF02120">
    <property type="entry name" value="Flg_hook"/>
    <property type="match status" value="1"/>
</dbReference>
<dbReference type="Gene3D" id="3.30.750.140">
    <property type="match status" value="1"/>
</dbReference>
<dbReference type="RefSeq" id="WP_008955585.1">
    <property type="nucleotide sequence ID" value="NZ_ACIS01000012.1"/>
</dbReference>
<feature type="domain" description="Flagellar hook-length control protein-like C-terminal" evidence="1">
    <location>
        <begin position="262"/>
        <end position="332"/>
    </location>
</feature>
<reference evidence="2 3" key="1">
    <citation type="submission" date="2009-02" db="EMBL/GenBank/DDBJ databases">
        <title>Sequencing of the draft genome and assembly of Lutiella nitroferrum 2002.</title>
        <authorList>
            <consortium name="US DOE Joint Genome Institute (JGI-PGF)"/>
            <person name="Lucas S."/>
            <person name="Copeland A."/>
            <person name="Lapidus A."/>
            <person name="Glavina del Rio T."/>
            <person name="Tice H."/>
            <person name="Bruce D."/>
            <person name="Goodwin L."/>
            <person name="Pitluck S."/>
            <person name="Larimer F."/>
            <person name="Land M.L."/>
            <person name="Hauser L."/>
            <person name="Coates J.D."/>
        </authorList>
    </citation>
    <scope>NUCLEOTIDE SEQUENCE [LARGE SCALE GENOMIC DNA]</scope>
    <source>
        <strain evidence="2 3">2002</strain>
    </source>
</reference>
<dbReference type="AlphaFoldDB" id="B9Z880"/>